<name>A0A8I1MXZ3_THIA3</name>
<dbReference type="InterPro" id="IPR027417">
    <property type="entry name" value="P-loop_NTPase"/>
</dbReference>
<dbReference type="Pfam" id="PF13538">
    <property type="entry name" value="UvrD_C_2"/>
    <property type="match status" value="1"/>
</dbReference>
<dbReference type="SUPFAM" id="SSF52540">
    <property type="entry name" value="P-loop containing nucleoside triphosphate hydrolases"/>
    <property type="match status" value="1"/>
</dbReference>
<feature type="compositionally biased region" description="Basic residues" evidence="1">
    <location>
        <begin position="107"/>
        <end position="117"/>
    </location>
</feature>
<dbReference type="Gene3D" id="3.40.50.300">
    <property type="entry name" value="P-loop containing nucleotide triphosphate hydrolases"/>
    <property type="match status" value="1"/>
</dbReference>
<proteinExistence type="predicted"/>
<organism evidence="3 4">
    <name type="scientific">Thiomonas arsenitoxydans (strain DSM 22701 / CIP 110005 / 3As)</name>
    <dbReference type="NCBI Taxonomy" id="426114"/>
    <lineage>
        <taxon>Bacteria</taxon>
        <taxon>Pseudomonadati</taxon>
        <taxon>Pseudomonadota</taxon>
        <taxon>Betaproteobacteria</taxon>
        <taxon>Burkholderiales</taxon>
        <taxon>Thiomonas</taxon>
    </lineage>
</organism>
<evidence type="ECO:0000313" key="3">
    <source>
        <dbReference type="EMBL" id="MBN8744358.1"/>
    </source>
</evidence>
<evidence type="ECO:0000259" key="2">
    <source>
        <dbReference type="Pfam" id="PF13538"/>
    </source>
</evidence>
<keyword evidence="3" id="KW-0067">ATP-binding</keyword>
<gene>
    <name evidence="3" type="ORF">J0I24_08615</name>
</gene>
<accession>A0A8I1MXZ3</accession>
<dbReference type="Proteomes" id="UP000664800">
    <property type="component" value="Unassembled WGS sequence"/>
</dbReference>
<dbReference type="GO" id="GO:0005524">
    <property type="term" value="F:ATP binding"/>
    <property type="evidence" value="ECO:0007669"/>
    <property type="project" value="UniProtKB-KW"/>
</dbReference>
<feature type="domain" description="UvrD-like helicase C-terminal" evidence="2">
    <location>
        <begin position="11"/>
        <end position="51"/>
    </location>
</feature>
<sequence length="126" mass="13731">MHLELPQLCSLFKGLEAQAVVLWIGDEVVSDEQWETVYVGTTRAKSLLTIVGSRGTLTTPRDDPGNCASAEFSHSLDPQLTLVGVASGRLRSACAWEARRSTAAKRQAGRRSGRRRARAPDQGRNP</sequence>
<comment type="caution">
    <text evidence="3">The sequence shown here is derived from an EMBL/GenBank/DDBJ whole genome shotgun (WGS) entry which is preliminary data.</text>
</comment>
<evidence type="ECO:0000256" key="1">
    <source>
        <dbReference type="SAM" id="MobiDB-lite"/>
    </source>
</evidence>
<protein>
    <submittedName>
        <fullName evidence="3">ATP-binding domain-containing protein</fullName>
    </submittedName>
</protein>
<evidence type="ECO:0000313" key="4">
    <source>
        <dbReference type="Proteomes" id="UP000664800"/>
    </source>
</evidence>
<dbReference type="AlphaFoldDB" id="A0A8I1MXZ3"/>
<dbReference type="InterPro" id="IPR027785">
    <property type="entry name" value="UvrD-like_helicase_C"/>
</dbReference>
<keyword evidence="3" id="KW-0547">Nucleotide-binding</keyword>
<dbReference type="EMBL" id="JAFKMR010000017">
    <property type="protein sequence ID" value="MBN8744358.1"/>
    <property type="molecule type" value="Genomic_DNA"/>
</dbReference>
<feature type="region of interest" description="Disordered" evidence="1">
    <location>
        <begin position="98"/>
        <end position="126"/>
    </location>
</feature>
<reference evidence="3" key="1">
    <citation type="submission" date="2021-02" db="EMBL/GenBank/DDBJ databases">
        <title>Thiocyanate and organic carbon inputs drive convergent selection for specific autotrophic Afipia and Thiobacillus strains within complex microbiomes.</title>
        <authorList>
            <person name="Huddy R.J."/>
            <person name="Sachdeva R."/>
            <person name="Kadzinga F."/>
            <person name="Kantor R.S."/>
            <person name="Harrison S.T.L."/>
            <person name="Banfield J.F."/>
        </authorList>
    </citation>
    <scope>NUCLEOTIDE SEQUENCE</scope>
    <source>
        <strain evidence="3">SCN18_13_7_16_R3_B_64_19</strain>
    </source>
</reference>